<accession>A0ABY8C9F0</accession>
<dbReference type="PANTHER" id="PTHR43667:SF2">
    <property type="entry name" value="FATTY ACID C-METHYL TRANSFERASE"/>
    <property type="match status" value="1"/>
</dbReference>
<dbReference type="Proteomes" id="UP001222275">
    <property type="component" value="Chromosome"/>
</dbReference>
<proteinExistence type="inferred from homology"/>
<gene>
    <name evidence="6" type="ORF">NR989_07520</name>
</gene>
<keyword evidence="5" id="KW-0443">Lipid metabolism</keyword>
<sequence>MLKAISNSGFTLLEKMVTPSFVQKMILKLPFNKLVKGSLTLELFGETHRFQGAEFGPHAELILKNPFRAYWLMKTQGELGFAQAYFEHAVETNSLYSLMQLVYQNQTVLDDLLANKKFNLWHLWQHRKRHNSVENSRKNISYHYDLGNDFYQKWLDQTMSYSSAIFTDSEQDLASAQHNKYQRLIDEIDLKAGQSVLEIGCGWGGFMEAAVSKGAMVKGLTLSTEQRDFAINRLQSQAKEPQYQVALQDYRHETQQYDHIVSIEMFEAVGKEYWDVYFEKLNECLKDDGKVALQVITINEEFAEHYQSNVDFIQTYIFPGGLLPSLTQLKQLAAKHGFKVDNVFDFGQDYAKTCQLWKQDFNKHSQTLLEQGYDAKFQRMWNYYLDYCTVGFETKHSSVVQLTLTKLEQI</sequence>
<name>A0ABY8C9F0_9GAMM</name>
<dbReference type="Gene3D" id="3.40.50.150">
    <property type="entry name" value="Vaccinia Virus protein VP39"/>
    <property type="match status" value="1"/>
</dbReference>
<dbReference type="InterPro" id="IPR029063">
    <property type="entry name" value="SAM-dependent_MTases_sf"/>
</dbReference>
<evidence type="ECO:0000256" key="1">
    <source>
        <dbReference type="ARBA" id="ARBA00010815"/>
    </source>
</evidence>
<dbReference type="CDD" id="cd02440">
    <property type="entry name" value="AdoMet_MTases"/>
    <property type="match status" value="1"/>
</dbReference>
<keyword evidence="7" id="KW-1185">Reference proteome</keyword>
<evidence type="ECO:0000313" key="7">
    <source>
        <dbReference type="Proteomes" id="UP001222275"/>
    </source>
</evidence>
<keyword evidence="2" id="KW-0489">Methyltransferase</keyword>
<evidence type="ECO:0000256" key="3">
    <source>
        <dbReference type="ARBA" id="ARBA00022679"/>
    </source>
</evidence>
<dbReference type="PANTHER" id="PTHR43667">
    <property type="entry name" value="CYCLOPROPANE-FATTY-ACYL-PHOSPHOLIPID SYNTHASE"/>
    <property type="match status" value="1"/>
</dbReference>
<dbReference type="InterPro" id="IPR003333">
    <property type="entry name" value="CMAS"/>
</dbReference>
<protein>
    <submittedName>
        <fullName evidence="6">Cyclopropane-fatty-acyl-phospholipid synthase family protein</fullName>
    </submittedName>
</protein>
<organism evidence="6 7">
    <name type="scientific">Thiomicrorhabdus lithotrophica</name>
    <dbReference type="NCBI Taxonomy" id="2949997"/>
    <lineage>
        <taxon>Bacteria</taxon>
        <taxon>Pseudomonadati</taxon>
        <taxon>Pseudomonadota</taxon>
        <taxon>Gammaproteobacteria</taxon>
        <taxon>Thiotrichales</taxon>
        <taxon>Piscirickettsiaceae</taxon>
        <taxon>Thiomicrorhabdus</taxon>
    </lineage>
</organism>
<keyword evidence="4" id="KW-0949">S-adenosyl-L-methionine</keyword>
<evidence type="ECO:0000256" key="4">
    <source>
        <dbReference type="ARBA" id="ARBA00022691"/>
    </source>
</evidence>
<dbReference type="EMBL" id="CP102381">
    <property type="protein sequence ID" value="WEJ61862.1"/>
    <property type="molecule type" value="Genomic_DNA"/>
</dbReference>
<dbReference type="Pfam" id="PF02353">
    <property type="entry name" value="CMAS"/>
    <property type="match status" value="1"/>
</dbReference>
<evidence type="ECO:0000256" key="5">
    <source>
        <dbReference type="ARBA" id="ARBA00023098"/>
    </source>
</evidence>
<dbReference type="InterPro" id="IPR050723">
    <property type="entry name" value="CFA/CMAS"/>
</dbReference>
<keyword evidence="3" id="KW-0808">Transferase</keyword>
<reference evidence="6 7" key="1">
    <citation type="submission" date="2022-06" db="EMBL/GenBank/DDBJ databases">
        <title>Thiomicrohabdus sp. nov, an obligately chemolithoautotrophic, sulfur-oxidizing bacterium isolated from beach of Guanyin Mountain. Amoy.</title>
        <authorList>
            <person name="Zhu H."/>
        </authorList>
    </citation>
    <scope>NUCLEOTIDE SEQUENCE [LARGE SCALE GENOMIC DNA]</scope>
    <source>
        <strain evidence="6 7">XGS-01</strain>
    </source>
</reference>
<evidence type="ECO:0000256" key="2">
    <source>
        <dbReference type="ARBA" id="ARBA00022603"/>
    </source>
</evidence>
<comment type="similarity">
    <text evidence="1">Belongs to the CFA/CMAS family.</text>
</comment>
<dbReference type="PIRSF" id="PIRSF003085">
    <property type="entry name" value="CMAS"/>
    <property type="match status" value="1"/>
</dbReference>
<dbReference type="RefSeq" id="WP_275594122.1">
    <property type="nucleotide sequence ID" value="NZ_CP102381.1"/>
</dbReference>
<evidence type="ECO:0000313" key="6">
    <source>
        <dbReference type="EMBL" id="WEJ61862.1"/>
    </source>
</evidence>
<dbReference type="SUPFAM" id="SSF53335">
    <property type="entry name" value="S-adenosyl-L-methionine-dependent methyltransferases"/>
    <property type="match status" value="1"/>
</dbReference>